<feature type="region of interest" description="Disordered" evidence="4">
    <location>
        <begin position="323"/>
        <end position="392"/>
    </location>
</feature>
<gene>
    <name evidence="6" type="primary">FKBP8</name>
    <name evidence="6" type="ORF">SO694_00005259</name>
</gene>
<evidence type="ECO:0000313" key="7">
    <source>
        <dbReference type="Proteomes" id="UP001363151"/>
    </source>
</evidence>
<feature type="compositionally biased region" description="Basic residues" evidence="4">
    <location>
        <begin position="379"/>
        <end position="392"/>
    </location>
</feature>
<dbReference type="PROSITE" id="PS50059">
    <property type="entry name" value="FKBP_PPIASE"/>
    <property type="match status" value="1"/>
</dbReference>
<comment type="catalytic activity">
    <reaction evidence="3">
        <text>[protein]-peptidylproline (omega=180) = [protein]-peptidylproline (omega=0)</text>
        <dbReference type="Rhea" id="RHEA:16237"/>
        <dbReference type="Rhea" id="RHEA-COMP:10747"/>
        <dbReference type="Rhea" id="RHEA-COMP:10748"/>
        <dbReference type="ChEBI" id="CHEBI:83833"/>
        <dbReference type="ChEBI" id="CHEBI:83834"/>
        <dbReference type="EC" id="5.2.1.8"/>
    </reaction>
</comment>
<dbReference type="Proteomes" id="UP001363151">
    <property type="component" value="Unassembled WGS sequence"/>
</dbReference>
<dbReference type="PANTHER" id="PTHR46512">
    <property type="entry name" value="PEPTIDYLPROLYL ISOMERASE"/>
    <property type="match status" value="1"/>
</dbReference>
<evidence type="ECO:0000256" key="4">
    <source>
        <dbReference type="SAM" id="MobiDB-lite"/>
    </source>
</evidence>
<keyword evidence="3" id="KW-0697">Rotamase</keyword>
<dbReference type="EC" id="5.2.1.8" evidence="3"/>
<dbReference type="InterPro" id="IPR046357">
    <property type="entry name" value="PPIase_dom_sf"/>
</dbReference>
<keyword evidence="7" id="KW-1185">Reference proteome</keyword>
<dbReference type="InterPro" id="IPR050754">
    <property type="entry name" value="FKBP4/5/8-like"/>
</dbReference>
<reference evidence="6 7" key="1">
    <citation type="submission" date="2024-03" db="EMBL/GenBank/DDBJ databases">
        <title>Aureococcus anophagefferens CCMP1851 and Kratosvirus quantuckense: Draft genome of a second virus-susceptible host strain in the model system.</title>
        <authorList>
            <person name="Chase E."/>
            <person name="Truchon A.R."/>
            <person name="Schepens W."/>
            <person name="Wilhelm S.W."/>
        </authorList>
    </citation>
    <scope>NUCLEOTIDE SEQUENCE [LARGE SCALE GENOMIC DNA]</scope>
    <source>
        <strain evidence="6 7">CCMP1851</strain>
    </source>
</reference>
<evidence type="ECO:0000313" key="6">
    <source>
        <dbReference type="EMBL" id="KAK7249876.1"/>
    </source>
</evidence>
<dbReference type="SUPFAM" id="SSF54534">
    <property type="entry name" value="FKBP-like"/>
    <property type="match status" value="1"/>
</dbReference>
<dbReference type="Pfam" id="PF00254">
    <property type="entry name" value="FKBP_C"/>
    <property type="match status" value="1"/>
</dbReference>
<sequence>MSEAVAMSSYDNDEPIVEDVTAKNFEGIDAADWHRKRDEDADAAAFGDDELDAEGYRVLMPGVRYKEVRKGTGPQAEYKQAVICTWTGALTETGEIFETCKRKMLRVGDADVPPGLELALRQQQDGTKCVCKAEWRFAYGDVGRPASDDEKTKSVPPNSAVTWTIETHRLWYKECDDTMTPGEMLYDARNKKVLGNEHFHHENWKKAGANYQEVLKGLNVWNYEEGDPDRVEAEEIYIHCGNNLVYALMKMDEWLKAEKAVCDVLTVAPDDKKSLYRATQVAMHLSKWPEADAALKIAMETWPNHKQFRDLYETLREHKRKYRERKAKMSAKMSKNLFNSAPKPKPAEDDESDRTRTRTRTRRTRRPRRPRPPPPATRPRPRRPRRPRCAVM</sequence>
<dbReference type="InterPro" id="IPR001179">
    <property type="entry name" value="PPIase_FKBP_dom"/>
</dbReference>
<keyword evidence="2" id="KW-0802">TPR repeat</keyword>
<protein>
    <recommendedName>
        <fullName evidence="3">peptidylprolyl isomerase</fullName>
        <ecNumber evidence="3">5.2.1.8</ecNumber>
    </recommendedName>
</protein>
<dbReference type="InterPro" id="IPR011990">
    <property type="entry name" value="TPR-like_helical_dom_sf"/>
</dbReference>
<dbReference type="Gene3D" id="1.25.40.10">
    <property type="entry name" value="Tetratricopeptide repeat domain"/>
    <property type="match status" value="1"/>
</dbReference>
<feature type="domain" description="PPIase FKBP-type" evidence="5">
    <location>
        <begin position="79"/>
        <end position="171"/>
    </location>
</feature>
<name>A0ABR1G9D4_AURAN</name>
<evidence type="ECO:0000256" key="2">
    <source>
        <dbReference type="ARBA" id="ARBA00022803"/>
    </source>
</evidence>
<proteinExistence type="predicted"/>
<feature type="compositionally biased region" description="Basic residues" evidence="4">
    <location>
        <begin position="357"/>
        <end position="371"/>
    </location>
</feature>
<evidence type="ECO:0000256" key="1">
    <source>
        <dbReference type="ARBA" id="ARBA00022737"/>
    </source>
</evidence>
<dbReference type="PANTHER" id="PTHR46512:SF1">
    <property type="entry name" value="PEPTIDYLPROLYL ISOMERASE"/>
    <property type="match status" value="1"/>
</dbReference>
<accession>A0ABR1G9D4</accession>
<keyword evidence="1" id="KW-0677">Repeat</keyword>
<keyword evidence="3" id="KW-0413">Isomerase</keyword>
<evidence type="ECO:0000256" key="3">
    <source>
        <dbReference type="PROSITE-ProRule" id="PRU00277"/>
    </source>
</evidence>
<evidence type="ECO:0000259" key="5">
    <source>
        <dbReference type="PROSITE" id="PS50059"/>
    </source>
</evidence>
<comment type="caution">
    <text evidence="6">The sequence shown here is derived from an EMBL/GenBank/DDBJ whole genome shotgun (WGS) entry which is preliminary data.</text>
</comment>
<dbReference type="SUPFAM" id="SSF48452">
    <property type="entry name" value="TPR-like"/>
    <property type="match status" value="1"/>
</dbReference>
<dbReference type="Gene3D" id="3.10.50.40">
    <property type="match status" value="1"/>
</dbReference>
<organism evidence="6 7">
    <name type="scientific">Aureococcus anophagefferens</name>
    <name type="common">Harmful bloom alga</name>
    <dbReference type="NCBI Taxonomy" id="44056"/>
    <lineage>
        <taxon>Eukaryota</taxon>
        <taxon>Sar</taxon>
        <taxon>Stramenopiles</taxon>
        <taxon>Ochrophyta</taxon>
        <taxon>Pelagophyceae</taxon>
        <taxon>Pelagomonadales</taxon>
        <taxon>Pelagomonadaceae</taxon>
        <taxon>Aureococcus</taxon>
    </lineage>
</organism>
<dbReference type="EMBL" id="JBBJCI010000039">
    <property type="protein sequence ID" value="KAK7249876.1"/>
    <property type="molecule type" value="Genomic_DNA"/>
</dbReference>